<reference evidence="1" key="2">
    <citation type="journal article" date="2015" name="Fish Shellfish Immunol.">
        <title>Early steps in the European eel (Anguilla anguilla)-Vibrio vulnificus interaction in the gills: Role of the RtxA13 toxin.</title>
        <authorList>
            <person name="Callol A."/>
            <person name="Pajuelo D."/>
            <person name="Ebbesson L."/>
            <person name="Teles M."/>
            <person name="MacKenzie S."/>
            <person name="Amaro C."/>
        </authorList>
    </citation>
    <scope>NUCLEOTIDE SEQUENCE</scope>
</reference>
<reference evidence="1" key="1">
    <citation type="submission" date="2014-11" db="EMBL/GenBank/DDBJ databases">
        <authorList>
            <person name="Amaro Gonzalez C."/>
        </authorList>
    </citation>
    <scope>NUCLEOTIDE SEQUENCE</scope>
</reference>
<dbReference type="EMBL" id="GBXM01093810">
    <property type="protein sequence ID" value="JAH14767.1"/>
    <property type="molecule type" value="Transcribed_RNA"/>
</dbReference>
<evidence type="ECO:0000313" key="1">
    <source>
        <dbReference type="EMBL" id="JAH14767.1"/>
    </source>
</evidence>
<sequence>MTLVVQAHSGIYG</sequence>
<organism evidence="1">
    <name type="scientific">Anguilla anguilla</name>
    <name type="common">European freshwater eel</name>
    <name type="synonym">Muraena anguilla</name>
    <dbReference type="NCBI Taxonomy" id="7936"/>
    <lineage>
        <taxon>Eukaryota</taxon>
        <taxon>Metazoa</taxon>
        <taxon>Chordata</taxon>
        <taxon>Craniata</taxon>
        <taxon>Vertebrata</taxon>
        <taxon>Euteleostomi</taxon>
        <taxon>Actinopterygii</taxon>
        <taxon>Neopterygii</taxon>
        <taxon>Teleostei</taxon>
        <taxon>Anguilliformes</taxon>
        <taxon>Anguillidae</taxon>
        <taxon>Anguilla</taxon>
    </lineage>
</organism>
<accession>A0A0E9QE60</accession>
<proteinExistence type="predicted"/>
<name>A0A0E9QE60_ANGAN</name>
<protein>
    <submittedName>
        <fullName evidence="1">Uncharacterized protein</fullName>
    </submittedName>
</protein>